<feature type="binding site" evidence="10">
    <location>
        <position position="143"/>
    </location>
    <ligand>
        <name>[4Fe-4S] cluster</name>
        <dbReference type="ChEBI" id="CHEBI:49883"/>
        <label>3</label>
    </ligand>
</feature>
<keyword evidence="15" id="KW-1185">Reference proteome</keyword>
<evidence type="ECO:0000256" key="11">
    <source>
        <dbReference type="SAM" id="MobiDB-lite"/>
    </source>
</evidence>
<feature type="binding site" evidence="10">
    <location>
        <position position="71"/>
    </location>
    <ligand>
        <name>[4Fe-4S] cluster</name>
        <dbReference type="ChEBI" id="CHEBI:49883"/>
        <label>1</label>
    </ligand>
</feature>
<keyword evidence="6 10" id="KW-0249">Electron transport</keyword>
<reference evidence="14 15" key="1">
    <citation type="submission" date="2016-02" db="EMBL/GenBank/DDBJ databases">
        <title>Genome sequence of Marichromatium gracile YL-28, a purple sulfur bacterium.</title>
        <authorList>
            <person name="Zhao C."/>
            <person name="Hong X."/>
            <person name="Chen S."/>
            <person name="Yang S."/>
        </authorList>
    </citation>
    <scope>NUCLEOTIDE SEQUENCE [LARGE SCALE GENOMIC DNA]</scope>
    <source>
        <strain evidence="14 15">YL28</strain>
    </source>
</reference>
<sequence length="179" mass="18550">MLAAILTLTALGLALGWLLGLAARHLKVEDDPVVEQVAALLPGSQCGQCGYPGCAPAAAAIAAGEAAVSCCPPGGRALAEALAELLGVEADLSAVDDQPPQLAHIHDERCVGCTKCLKRCPTDAIMGANNMIHAVFPEACTGCGLCAAVCPTEGIEMRPERPTPQTWYWPRPQPEVATR</sequence>
<evidence type="ECO:0000256" key="8">
    <source>
        <dbReference type="ARBA" id="ARBA00023014"/>
    </source>
</evidence>
<comment type="subcellular location">
    <subcellularLocation>
        <location evidence="10">Cell inner membrane</location>
    </subcellularLocation>
</comment>
<feature type="region of interest" description="Disordered" evidence="11">
    <location>
        <begin position="160"/>
        <end position="179"/>
    </location>
</feature>
<proteinExistence type="inferred from homology"/>
<feature type="binding site" evidence="10">
    <location>
        <position position="120"/>
    </location>
    <ligand>
        <name>[4Fe-4S] cluster</name>
        <dbReference type="ChEBI" id="CHEBI:49883"/>
        <label>3</label>
    </ligand>
</feature>
<feature type="domain" description="4Fe-4S" evidence="13">
    <location>
        <begin position="29"/>
        <end position="88"/>
    </location>
</feature>
<feature type="binding site" evidence="10">
    <location>
        <position position="140"/>
    </location>
    <ligand>
        <name>[4Fe-4S] cluster</name>
        <dbReference type="ChEBI" id="CHEBI:49883"/>
        <label>3</label>
    </ligand>
</feature>
<dbReference type="PROSITE" id="PS51656">
    <property type="entry name" value="4FE4S"/>
    <property type="match status" value="1"/>
</dbReference>
<evidence type="ECO:0000313" key="15">
    <source>
        <dbReference type="Proteomes" id="UP000075766"/>
    </source>
</evidence>
<feature type="region of interest" description="Hydrophobic" evidence="10">
    <location>
        <begin position="1"/>
        <end position="23"/>
    </location>
</feature>
<organism evidence="14 15">
    <name type="scientific">Marichromatium gracile</name>
    <name type="common">Chromatium gracile</name>
    <dbReference type="NCBI Taxonomy" id="1048"/>
    <lineage>
        <taxon>Bacteria</taxon>
        <taxon>Pseudomonadati</taxon>
        <taxon>Pseudomonadota</taxon>
        <taxon>Gammaproteobacteria</taxon>
        <taxon>Chromatiales</taxon>
        <taxon>Chromatiaceae</taxon>
        <taxon>Marichromatium</taxon>
    </lineage>
</organism>
<evidence type="ECO:0000256" key="6">
    <source>
        <dbReference type="ARBA" id="ARBA00022982"/>
    </source>
</evidence>
<dbReference type="PANTHER" id="PTHR43560:SF1">
    <property type="entry name" value="ION-TRANSLOCATING OXIDOREDUCTASE COMPLEX SUBUNIT B"/>
    <property type="match status" value="1"/>
</dbReference>
<accession>A0ABR5VKS6</accession>
<dbReference type="Pfam" id="PF14697">
    <property type="entry name" value="Fer4_21"/>
    <property type="match status" value="1"/>
</dbReference>
<keyword evidence="5 10" id="KW-1278">Translocase</keyword>
<comment type="caution">
    <text evidence="14">The sequence shown here is derived from an EMBL/GenBank/DDBJ whole genome shotgun (WGS) entry which is preliminary data.</text>
</comment>
<feature type="domain" description="4Fe-4S ferredoxin-type" evidence="12">
    <location>
        <begin position="131"/>
        <end position="160"/>
    </location>
</feature>
<comment type="subunit">
    <text evidence="10">The complex is composed of six subunits: RnfA, RnfB, RnfC, RnfD, RnfE and RnfG.</text>
</comment>
<name>A0ABR5VKS6_MARGR</name>
<evidence type="ECO:0000256" key="4">
    <source>
        <dbReference type="ARBA" id="ARBA00022737"/>
    </source>
</evidence>
<keyword evidence="4 10" id="KW-0677">Repeat</keyword>
<keyword evidence="2 10" id="KW-0004">4Fe-4S</keyword>
<feature type="binding site" evidence="10">
    <location>
        <position position="49"/>
    </location>
    <ligand>
        <name>[4Fe-4S] cluster</name>
        <dbReference type="ChEBI" id="CHEBI:49883"/>
        <label>1</label>
    </ligand>
</feature>
<evidence type="ECO:0000259" key="12">
    <source>
        <dbReference type="PROSITE" id="PS51379"/>
    </source>
</evidence>
<dbReference type="PROSITE" id="PS51379">
    <property type="entry name" value="4FE4S_FER_2"/>
    <property type="match status" value="2"/>
</dbReference>
<feature type="binding site" evidence="10">
    <location>
        <position position="113"/>
    </location>
    <ligand>
        <name>[4Fe-4S] cluster</name>
        <dbReference type="ChEBI" id="CHEBI:49883"/>
        <label>2</label>
    </ligand>
</feature>
<comment type="cofactor">
    <cofactor evidence="10">
        <name>[4Fe-4S] cluster</name>
        <dbReference type="ChEBI" id="CHEBI:49883"/>
    </cofactor>
    <text evidence="10">Binds 3 [4Fe-4S] clusters.</text>
</comment>
<dbReference type="Gene3D" id="1.10.15.40">
    <property type="entry name" value="Electron transport complex subunit B, putative Fe-S cluster"/>
    <property type="match status" value="1"/>
</dbReference>
<protein>
    <recommendedName>
        <fullName evidence="10">Ion-translocating oxidoreductase complex subunit B</fullName>
        <ecNumber evidence="10">7.-.-.-</ecNumber>
    </recommendedName>
    <alternativeName>
        <fullName evidence="10">Rnf electron transport complex subunit B</fullName>
    </alternativeName>
</protein>
<feature type="binding site" evidence="10">
    <location>
        <position position="150"/>
    </location>
    <ligand>
        <name>[4Fe-4S] cluster</name>
        <dbReference type="ChEBI" id="CHEBI:49883"/>
        <label>2</label>
    </ligand>
</feature>
<evidence type="ECO:0000256" key="5">
    <source>
        <dbReference type="ARBA" id="ARBA00022967"/>
    </source>
</evidence>
<evidence type="ECO:0000256" key="7">
    <source>
        <dbReference type="ARBA" id="ARBA00023004"/>
    </source>
</evidence>
<dbReference type="EC" id="7.-.-.-" evidence="10"/>
<dbReference type="InterPro" id="IPR050395">
    <property type="entry name" value="4Fe4S_Ferredoxin_RnfB"/>
</dbReference>
<evidence type="ECO:0000256" key="2">
    <source>
        <dbReference type="ARBA" id="ARBA00022485"/>
    </source>
</evidence>
<keyword evidence="8 10" id="KW-0411">Iron-sulfur</keyword>
<feature type="domain" description="4Fe-4S ferredoxin-type" evidence="12">
    <location>
        <begin position="101"/>
        <end position="130"/>
    </location>
</feature>
<comment type="similarity">
    <text evidence="10">Belongs to the 4Fe4S bacterial-type ferredoxin family. RnfB subfamily.</text>
</comment>
<comment type="function">
    <text evidence="10">Part of a membrane-bound complex that couples electron transfer with translocation of ions across the membrane.</text>
</comment>
<gene>
    <name evidence="10" type="primary">rnfB</name>
    <name evidence="14" type="ORF">AY586_05900</name>
</gene>
<evidence type="ECO:0000256" key="10">
    <source>
        <dbReference type="HAMAP-Rule" id="MF_00463"/>
    </source>
</evidence>
<feature type="binding site" evidence="10">
    <location>
        <position position="46"/>
    </location>
    <ligand>
        <name>[4Fe-4S] cluster</name>
        <dbReference type="ChEBI" id="CHEBI:49883"/>
        <label>1</label>
    </ligand>
</feature>
<dbReference type="Pfam" id="PF04060">
    <property type="entry name" value="FeS"/>
    <property type="match status" value="1"/>
</dbReference>
<comment type="caution">
    <text evidence="10">Lacks conserved residue(s) required for the propagation of feature annotation.</text>
</comment>
<dbReference type="InterPro" id="IPR010207">
    <property type="entry name" value="Elect_transpt_cplx_RnfB/RsxB"/>
</dbReference>
<keyword evidence="3 10" id="KW-0479">Metal-binding</keyword>
<dbReference type="SUPFAM" id="SSF54862">
    <property type="entry name" value="4Fe-4S ferredoxins"/>
    <property type="match status" value="1"/>
</dbReference>
<dbReference type="HAMAP" id="MF_00463">
    <property type="entry name" value="RsxB_RnfB"/>
    <property type="match status" value="1"/>
</dbReference>
<dbReference type="Gene3D" id="3.30.70.20">
    <property type="match status" value="1"/>
</dbReference>
<evidence type="ECO:0000256" key="3">
    <source>
        <dbReference type="ARBA" id="ARBA00022723"/>
    </source>
</evidence>
<keyword evidence="7 10" id="KW-0408">Iron</keyword>
<dbReference type="EMBL" id="LSYU01000002">
    <property type="protein sequence ID" value="KXX66281.1"/>
    <property type="molecule type" value="Genomic_DNA"/>
</dbReference>
<dbReference type="InterPro" id="IPR017900">
    <property type="entry name" value="4Fe4S_Fe_S_CS"/>
</dbReference>
<dbReference type="PROSITE" id="PS00198">
    <property type="entry name" value="4FE4S_FER_1"/>
    <property type="match status" value="1"/>
</dbReference>
<keyword evidence="10" id="KW-0997">Cell inner membrane</keyword>
<keyword evidence="1 10" id="KW-0813">Transport</keyword>
<dbReference type="InterPro" id="IPR007202">
    <property type="entry name" value="4Fe-4S_dom"/>
</dbReference>
<evidence type="ECO:0000256" key="1">
    <source>
        <dbReference type="ARBA" id="ARBA00022448"/>
    </source>
</evidence>
<dbReference type="PANTHER" id="PTHR43560">
    <property type="entry name" value="ION-TRANSLOCATING OXIDOREDUCTASE COMPLEX SUBUNIT B"/>
    <property type="match status" value="1"/>
</dbReference>
<feature type="binding site" evidence="10">
    <location>
        <position position="110"/>
    </location>
    <ligand>
        <name>[4Fe-4S] cluster</name>
        <dbReference type="ChEBI" id="CHEBI:49883"/>
        <label>2</label>
    </ligand>
</feature>
<feature type="binding site" evidence="10">
    <location>
        <position position="54"/>
    </location>
    <ligand>
        <name>[4Fe-4S] cluster</name>
        <dbReference type="ChEBI" id="CHEBI:49883"/>
        <label>1</label>
    </ligand>
</feature>
<dbReference type="InterPro" id="IPR017896">
    <property type="entry name" value="4Fe4S_Fe-S-bd"/>
</dbReference>
<dbReference type="RefSeq" id="WP_062271531.1">
    <property type="nucleotide sequence ID" value="NZ_LSYU01000002.1"/>
</dbReference>
<dbReference type="PIRSF" id="PIRSF005784">
    <property type="entry name" value="Elect_transpt_RnfB"/>
    <property type="match status" value="1"/>
</dbReference>
<evidence type="ECO:0000256" key="9">
    <source>
        <dbReference type="ARBA" id="ARBA00023136"/>
    </source>
</evidence>
<dbReference type="InterPro" id="IPR016463">
    <property type="entry name" value="RnfB/RsxB_Proteobac"/>
</dbReference>
<feature type="binding site" evidence="10">
    <location>
        <position position="116"/>
    </location>
    <ligand>
        <name>[4Fe-4S] cluster</name>
        <dbReference type="ChEBI" id="CHEBI:49883"/>
        <label>2</label>
    </ligand>
</feature>
<keyword evidence="9 10" id="KW-0472">Membrane</keyword>
<dbReference type="Proteomes" id="UP000075766">
    <property type="component" value="Unassembled WGS sequence"/>
</dbReference>
<dbReference type="NCBIfam" id="NF003475">
    <property type="entry name" value="PRK05113.1"/>
    <property type="match status" value="1"/>
</dbReference>
<evidence type="ECO:0000259" key="13">
    <source>
        <dbReference type="PROSITE" id="PS51656"/>
    </source>
</evidence>
<keyword evidence="10" id="KW-1003">Cell membrane</keyword>
<evidence type="ECO:0000313" key="14">
    <source>
        <dbReference type="EMBL" id="KXX66281.1"/>
    </source>
</evidence>
<feature type="binding site" evidence="10">
    <location>
        <position position="146"/>
    </location>
    <ligand>
        <name>[4Fe-4S] cluster</name>
        <dbReference type="ChEBI" id="CHEBI:49883"/>
        <label>3</label>
    </ligand>
</feature>
<dbReference type="NCBIfam" id="TIGR01944">
    <property type="entry name" value="rnfB"/>
    <property type="match status" value="1"/>
</dbReference>